<dbReference type="SUPFAM" id="SSF47473">
    <property type="entry name" value="EF-hand"/>
    <property type="match status" value="1"/>
</dbReference>
<evidence type="ECO:0008006" key="4">
    <source>
        <dbReference type="Google" id="ProtNLM"/>
    </source>
</evidence>
<dbReference type="InterPro" id="IPR011992">
    <property type="entry name" value="EF-hand-dom_pair"/>
</dbReference>
<protein>
    <recommendedName>
        <fullName evidence="4">EF-hand domain-containing protein</fullName>
    </recommendedName>
</protein>
<feature type="region of interest" description="Disordered" evidence="1">
    <location>
        <begin position="26"/>
        <end position="57"/>
    </location>
</feature>
<dbReference type="Proteomes" id="UP000023152">
    <property type="component" value="Unassembled WGS sequence"/>
</dbReference>
<reference evidence="2 3" key="1">
    <citation type="journal article" date="2013" name="Curr. Biol.">
        <title>The Genome of the Foraminiferan Reticulomyxa filosa.</title>
        <authorList>
            <person name="Glockner G."/>
            <person name="Hulsmann N."/>
            <person name="Schleicher M."/>
            <person name="Noegel A.A."/>
            <person name="Eichinger L."/>
            <person name="Gallinger C."/>
            <person name="Pawlowski J."/>
            <person name="Sierra R."/>
            <person name="Euteneuer U."/>
            <person name="Pillet L."/>
            <person name="Moustafa A."/>
            <person name="Platzer M."/>
            <person name="Groth M."/>
            <person name="Szafranski K."/>
            <person name="Schliwa M."/>
        </authorList>
    </citation>
    <scope>NUCLEOTIDE SEQUENCE [LARGE SCALE GENOMIC DNA]</scope>
</reference>
<feature type="region of interest" description="Disordered" evidence="1">
    <location>
        <begin position="1"/>
        <end position="20"/>
    </location>
</feature>
<feature type="compositionally biased region" description="Polar residues" evidence="1">
    <location>
        <begin position="1"/>
        <end position="10"/>
    </location>
</feature>
<comment type="caution">
    <text evidence="2">The sequence shown here is derived from an EMBL/GenBank/DDBJ whole genome shotgun (WGS) entry which is preliminary data.</text>
</comment>
<dbReference type="AlphaFoldDB" id="X6NCU6"/>
<organism evidence="2 3">
    <name type="scientific">Reticulomyxa filosa</name>
    <dbReference type="NCBI Taxonomy" id="46433"/>
    <lineage>
        <taxon>Eukaryota</taxon>
        <taxon>Sar</taxon>
        <taxon>Rhizaria</taxon>
        <taxon>Retaria</taxon>
        <taxon>Foraminifera</taxon>
        <taxon>Monothalamids</taxon>
        <taxon>Reticulomyxidae</taxon>
        <taxon>Reticulomyxa</taxon>
    </lineage>
</organism>
<keyword evidence="3" id="KW-1185">Reference proteome</keyword>
<sequence length="150" mass="16863">MKQLSSSNNPHFHDISMDLSPSYGLAQTKAKRKESLSGAEEKKDDASSDVESNGKSIGSVDFSHFLIMMAHKMSNPADLVYLKEAFELFLKDKSFSSSSESKDIVDVPKLIRLLTQCGECLEEKDIQWLLQNVDKNQTGVVDYHGCFFFM</sequence>
<evidence type="ECO:0000313" key="3">
    <source>
        <dbReference type="Proteomes" id="UP000023152"/>
    </source>
</evidence>
<evidence type="ECO:0000256" key="1">
    <source>
        <dbReference type="SAM" id="MobiDB-lite"/>
    </source>
</evidence>
<proteinExistence type="predicted"/>
<gene>
    <name evidence="2" type="ORF">RFI_13013</name>
</gene>
<evidence type="ECO:0000313" key="2">
    <source>
        <dbReference type="EMBL" id="ETO24145.1"/>
    </source>
</evidence>
<accession>X6NCU6</accession>
<name>X6NCU6_RETFI</name>
<dbReference type="Gene3D" id="1.10.238.10">
    <property type="entry name" value="EF-hand"/>
    <property type="match status" value="1"/>
</dbReference>
<dbReference type="EMBL" id="ASPP01009411">
    <property type="protein sequence ID" value="ETO24145.1"/>
    <property type="molecule type" value="Genomic_DNA"/>
</dbReference>
<feature type="compositionally biased region" description="Basic and acidic residues" evidence="1">
    <location>
        <begin position="33"/>
        <end position="46"/>
    </location>
</feature>